<evidence type="ECO:0000313" key="2">
    <source>
        <dbReference type="Proteomes" id="UP000886998"/>
    </source>
</evidence>
<proteinExistence type="predicted"/>
<sequence length="86" mass="10097">METGFWERMVYATVIVFAFWQTVIIPKVDGWLRLGECKMNCIPLQMEERSIVIVMPTSAIRLQSQKESTGYILCYVLDLWIKFCVE</sequence>
<keyword evidence="2" id="KW-1185">Reference proteome</keyword>
<evidence type="ECO:0000313" key="1">
    <source>
        <dbReference type="EMBL" id="GFY62875.1"/>
    </source>
</evidence>
<accession>A0A8X6XYV1</accession>
<reference evidence="1" key="1">
    <citation type="submission" date="2020-08" db="EMBL/GenBank/DDBJ databases">
        <title>Multicomponent nature underlies the extraordinary mechanical properties of spider dragline silk.</title>
        <authorList>
            <person name="Kono N."/>
            <person name="Nakamura H."/>
            <person name="Mori M."/>
            <person name="Yoshida Y."/>
            <person name="Ohtoshi R."/>
            <person name="Malay A.D."/>
            <person name="Moran D.A.P."/>
            <person name="Tomita M."/>
            <person name="Numata K."/>
            <person name="Arakawa K."/>
        </authorList>
    </citation>
    <scope>NUCLEOTIDE SEQUENCE</scope>
</reference>
<dbReference type="EMBL" id="BMAV01014444">
    <property type="protein sequence ID" value="GFY62875.1"/>
    <property type="molecule type" value="Genomic_DNA"/>
</dbReference>
<protein>
    <submittedName>
        <fullName evidence="1">Uncharacterized protein</fullName>
    </submittedName>
</protein>
<dbReference type="AlphaFoldDB" id="A0A8X6XYV1"/>
<name>A0A8X6XYV1_9ARAC</name>
<organism evidence="1 2">
    <name type="scientific">Trichonephila inaurata madagascariensis</name>
    <dbReference type="NCBI Taxonomy" id="2747483"/>
    <lineage>
        <taxon>Eukaryota</taxon>
        <taxon>Metazoa</taxon>
        <taxon>Ecdysozoa</taxon>
        <taxon>Arthropoda</taxon>
        <taxon>Chelicerata</taxon>
        <taxon>Arachnida</taxon>
        <taxon>Araneae</taxon>
        <taxon>Araneomorphae</taxon>
        <taxon>Entelegynae</taxon>
        <taxon>Araneoidea</taxon>
        <taxon>Nephilidae</taxon>
        <taxon>Trichonephila</taxon>
        <taxon>Trichonephila inaurata</taxon>
    </lineage>
</organism>
<gene>
    <name evidence="1" type="ORF">TNIN_176071</name>
</gene>
<comment type="caution">
    <text evidence="1">The sequence shown here is derived from an EMBL/GenBank/DDBJ whole genome shotgun (WGS) entry which is preliminary data.</text>
</comment>
<dbReference type="Proteomes" id="UP000886998">
    <property type="component" value="Unassembled WGS sequence"/>
</dbReference>